<sequence length="130" mass="14994">MSFVGLEAKNKRRNFTMAFKVAESVDMIRNENPDWHAVMDYVIAIYKRFVNTRIRLNCYAKASSFVKHQLTCLEDRIIQPYCTAMILNGFQVGIHLPNELVVTNPVRPVAIPEQGSNSNEREEPRRTLLP</sequence>
<dbReference type="EMBL" id="JH430236">
    <property type="status" value="NOT_ANNOTATED_CDS"/>
    <property type="molecule type" value="Genomic_DNA"/>
</dbReference>
<proteinExistence type="predicted"/>
<dbReference type="HOGENOM" id="CLU_1940748_0_0_1"/>
<reference evidence="3" key="1">
    <citation type="submission" date="2011-05" db="EMBL/GenBank/DDBJ databases">
        <authorList>
            <person name="Richards S.R."/>
            <person name="Qu J."/>
            <person name="Jiang H."/>
            <person name="Jhangiani S.N."/>
            <person name="Agravi P."/>
            <person name="Goodspeed R."/>
            <person name="Gross S."/>
            <person name="Mandapat C."/>
            <person name="Jackson L."/>
            <person name="Mathew T."/>
            <person name="Pu L."/>
            <person name="Thornton R."/>
            <person name="Saada N."/>
            <person name="Wilczek-Boney K.B."/>
            <person name="Lee S."/>
            <person name="Kovar C."/>
            <person name="Wu Y."/>
            <person name="Scherer S.E."/>
            <person name="Worley K.C."/>
            <person name="Muzny D.M."/>
            <person name="Gibbs R."/>
        </authorList>
    </citation>
    <scope>NUCLEOTIDE SEQUENCE</scope>
    <source>
        <strain evidence="3">Brora</strain>
    </source>
</reference>
<evidence type="ECO:0000256" key="1">
    <source>
        <dbReference type="SAM" id="MobiDB-lite"/>
    </source>
</evidence>
<reference evidence="2" key="2">
    <citation type="submission" date="2015-02" db="UniProtKB">
        <authorList>
            <consortium name="EnsemblMetazoa"/>
        </authorList>
    </citation>
    <scope>IDENTIFICATION</scope>
</reference>
<feature type="region of interest" description="Disordered" evidence="1">
    <location>
        <begin position="111"/>
        <end position="130"/>
    </location>
</feature>
<name>T1IJA4_STRMM</name>
<accession>T1IJA4</accession>
<evidence type="ECO:0000313" key="3">
    <source>
        <dbReference type="Proteomes" id="UP000014500"/>
    </source>
</evidence>
<feature type="compositionally biased region" description="Basic and acidic residues" evidence="1">
    <location>
        <begin position="119"/>
        <end position="130"/>
    </location>
</feature>
<dbReference type="AlphaFoldDB" id="T1IJA4"/>
<dbReference type="SUPFAM" id="SSF47576">
    <property type="entry name" value="Calponin-homology domain, CH-domain"/>
    <property type="match status" value="1"/>
</dbReference>
<dbReference type="EnsemblMetazoa" id="SMAR000963-RA">
    <property type="protein sequence ID" value="SMAR000963-PA"/>
    <property type="gene ID" value="SMAR000963"/>
</dbReference>
<evidence type="ECO:0000313" key="2">
    <source>
        <dbReference type="EnsemblMetazoa" id="SMAR000963-PA"/>
    </source>
</evidence>
<keyword evidence="3" id="KW-1185">Reference proteome</keyword>
<dbReference type="InterPro" id="IPR036872">
    <property type="entry name" value="CH_dom_sf"/>
</dbReference>
<organism evidence="2 3">
    <name type="scientific">Strigamia maritima</name>
    <name type="common">European centipede</name>
    <name type="synonym">Geophilus maritimus</name>
    <dbReference type="NCBI Taxonomy" id="126957"/>
    <lineage>
        <taxon>Eukaryota</taxon>
        <taxon>Metazoa</taxon>
        <taxon>Ecdysozoa</taxon>
        <taxon>Arthropoda</taxon>
        <taxon>Myriapoda</taxon>
        <taxon>Chilopoda</taxon>
        <taxon>Pleurostigmophora</taxon>
        <taxon>Geophilomorpha</taxon>
        <taxon>Linotaeniidae</taxon>
        <taxon>Strigamia</taxon>
    </lineage>
</organism>
<dbReference type="Proteomes" id="UP000014500">
    <property type="component" value="Unassembled WGS sequence"/>
</dbReference>
<protein>
    <submittedName>
        <fullName evidence="2">Uncharacterized protein</fullName>
    </submittedName>
</protein>